<dbReference type="Proteomes" id="UP001328107">
    <property type="component" value="Unassembled WGS sequence"/>
</dbReference>
<reference evidence="2" key="1">
    <citation type="submission" date="2022-10" db="EMBL/GenBank/DDBJ databases">
        <title>Genome assembly of Pristionchus species.</title>
        <authorList>
            <person name="Yoshida K."/>
            <person name="Sommer R.J."/>
        </authorList>
    </citation>
    <scope>NUCLEOTIDE SEQUENCE [LARGE SCALE GENOMIC DNA]</scope>
    <source>
        <strain evidence="2">RS5460</strain>
    </source>
</reference>
<organism evidence="1 2">
    <name type="scientific">Pristionchus mayeri</name>
    <dbReference type="NCBI Taxonomy" id="1317129"/>
    <lineage>
        <taxon>Eukaryota</taxon>
        <taxon>Metazoa</taxon>
        <taxon>Ecdysozoa</taxon>
        <taxon>Nematoda</taxon>
        <taxon>Chromadorea</taxon>
        <taxon>Rhabditida</taxon>
        <taxon>Rhabditina</taxon>
        <taxon>Diplogasteromorpha</taxon>
        <taxon>Diplogasteroidea</taxon>
        <taxon>Neodiplogasteridae</taxon>
        <taxon>Pristionchus</taxon>
    </lineage>
</organism>
<name>A0AAN5CEB0_9BILA</name>
<feature type="non-terminal residue" evidence="1">
    <location>
        <position position="1"/>
    </location>
</feature>
<accession>A0AAN5CEB0</accession>
<dbReference type="EMBL" id="BTRK01000003">
    <property type="protein sequence ID" value="GMR39694.1"/>
    <property type="molecule type" value="Genomic_DNA"/>
</dbReference>
<sequence length="97" mass="11297">SSHVVAEFFVIDETLRAAGNQAFERIKTHLARVFTYYFKEWLPVIAGRIMKVPTASQSAAKLAEFRNLSKSDLLDSRRYHSTFFVFRMMVENEEYAL</sequence>
<protein>
    <submittedName>
        <fullName evidence="1">Uncharacterized protein</fullName>
    </submittedName>
</protein>
<evidence type="ECO:0000313" key="2">
    <source>
        <dbReference type="Proteomes" id="UP001328107"/>
    </source>
</evidence>
<gene>
    <name evidence="1" type="ORF">PMAYCL1PPCAC_09889</name>
</gene>
<keyword evidence="2" id="KW-1185">Reference proteome</keyword>
<comment type="caution">
    <text evidence="1">The sequence shown here is derived from an EMBL/GenBank/DDBJ whole genome shotgun (WGS) entry which is preliminary data.</text>
</comment>
<dbReference type="AlphaFoldDB" id="A0AAN5CEB0"/>
<evidence type="ECO:0000313" key="1">
    <source>
        <dbReference type="EMBL" id="GMR39694.1"/>
    </source>
</evidence>
<proteinExistence type="predicted"/>